<dbReference type="AlphaFoldDB" id="A0A2K8SYT9"/>
<evidence type="ECO:0000313" key="3">
    <source>
        <dbReference type="EMBL" id="AUB40513.1"/>
    </source>
</evidence>
<dbReference type="Pfam" id="PF13371">
    <property type="entry name" value="TPR_9"/>
    <property type="match status" value="1"/>
</dbReference>
<dbReference type="RefSeq" id="WP_100901208.1">
    <property type="nucleotide sequence ID" value="NZ_CAWNNC010000001.1"/>
</dbReference>
<dbReference type="Pfam" id="PF13369">
    <property type="entry name" value="Transglut_core2"/>
    <property type="match status" value="1"/>
</dbReference>
<gene>
    <name evidence="3" type="ORF">COO91_06530</name>
</gene>
<protein>
    <submittedName>
        <fullName evidence="3">Regulator of sirC expression, containings transglutaminase-like and TPR domains</fullName>
    </submittedName>
</protein>
<dbReference type="SUPFAM" id="SSF48452">
    <property type="entry name" value="TPR-like"/>
    <property type="match status" value="1"/>
</dbReference>
<dbReference type="InterPro" id="IPR011990">
    <property type="entry name" value="TPR-like_helical_dom_sf"/>
</dbReference>
<dbReference type="PANTHER" id="PTHR31350">
    <property type="entry name" value="SI:DKEY-261L7.2"/>
    <property type="match status" value="1"/>
</dbReference>
<organism evidence="3 4">
    <name type="scientific">Nostoc flagelliforme CCNUN1</name>
    <dbReference type="NCBI Taxonomy" id="2038116"/>
    <lineage>
        <taxon>Bacteria</taxon>
        <taxon>Bacillati</taxon>
        <taxon>Cyanobacteriota</taxon>
        <taxon>Cyanophyceae</taxon>
        <taxon>Nostocales</taxon>
        <taxon>Nostocaceae</taxon>
        <taxon>Nostoc</taxon>
    </lineage>
</organism>
<reference evidence="3 4" key="1">
    <citation type="submission" date="2017-11" db="EMBL/GenBank/DDBJ databases">
        <title>Complete genome of a free-living desiccation-tolerant cyanobacterium and its photosynthetic adaptation to extreme terrestrial habitat.</title>
        <authorList>
            <person name="Shang J."/>
        </authorList>
    </citation>
    <scope>NUCLEOTIDE SEQUENCE [LARGE SCALE GENOMIC DNA]</scope>
    <source>
        <strain evidence="3 4">CCNUN1</strain>
    </source>
</reference>
<dbReference type="KEGG" id="nfl:COO91_06530"/>
<dbReference type="OrthoDB" id="232498at2"/>
<feature type="domain" description="Protein SirB1 N-terminal" evidence="2">
    <location>
        <begin position="42"/>
        <end position="193"/>
    </location>
</feature>
<dbReference type="EMBL" id="CP024785">
    <property type="protein sequence ID" value="AUB40513.1"/>
    <property type="molecule type" value="Genomic_DNA"/>
</dbReference>
<dbReference type="InterPro" id="IPR032698">
    <property type="entry name" value="SirB1_N"/>
</dbReference>
<accession>A0A2K8SYT9</accession>
<comment type="similarity">
    <text evidence="1">Belongs to the UPF0162 family.</text>
</comment>
<sequence>MNLSSARQYFYQEIQQSDEQIDLAKAALYIAQEEYPKLDLEEYLNALDTMAWELQERLPDSRYPLRIVQSINQYLYEDLKFSGNKIDYYDPRNSFFNDVIDRRLGIPISLALVYLEVARRIDFPMVGVGMPGHFLIRPDIEDIEIFVDAFNGGEIIFAQDCEERLSQLYQQPVTLQPEFLAVVSNRQFLARMLTNLKFIYLKQQELEKTLAAVERILLLFPGLTLELRDRGLIYYQLGYYPQAVDDLQNYLAKVPDAEDASVIRRLLTELDKDG</sequence>
<evidence type="ECO:0000259" key="2">
    <source>
        <dbReference type="Pfam" id="PF13369"/>
    </source>
</evidence>
<proteinExistence type="inferred from homology"/>
<name>A0A2K8SYT9_9NOSO</name>
<evidence type="ECO:0000313" key="4">
    <source>
        <dbReference type="Proteomes" id="UP000232003"/>
    </source>
</evidence>
<keyword evidence="4" id="KW-1185">Reference proteome</keyword>
<dbReference type="PANTHER" id="PTHR31350:SF21">
    <property type="entry name" value="F-BOX ONLY PROTEIN 21"/>
    <property type="match status" value="1"/>
</dbReference>
<dbReference type="Gene3D" id="1.25.40.10">
    <property type="entry name" value="Tetratricopeptide repeat domain"/>
    <property type="match status" value="1"/>
</dbReference>
<dbReference type="Proteomes" id="UP000232003">
    <property type="component" value="Chromosome"/>
</dbReference>
<evidence type="ECO:0000256" key="1">
    <source>
        <dbReference type="ARBA" id="ARBA00007100"/>
    </source>
</evidence>